<feature type="domain" description="N-acetyltransferase" evidence="1">
    <location>
        <begin position="14"/>
        <end position="182"/>
    </location>
</feature>
<dbReference type="EC" id="2.3.1.267" evidence="2"/>
<dbReference type="Gene3D" id="3.40.630.30">
    <property type="match status" value="1"/>
</dbReference>
<dbReference type="SUPFAM" id="SSF55729">
    <property type="entry name" value="Acyl-CoA N-acyltransferases (Nat)"/>
    <property type="match status" value="1"/>
</dbReference>
<dbReference type="PROSITE" id="PS51186">
    <property type="entry name" value="GNAT"/>
    <property type="match status" value="1"/>
</dbReference>
<keyword evidence="3" id="KW-1185">Reference proteome</keyword>
<dbReference type="InterPro" id="IPR000182">
    <property type="entry name" value="GNAT_dom"/>
</dbReference>
<dbReference type="InterPro" id="IPR051531">
    <property type="entry name" value="N-acetyltransferase"/>
</dbReference>
<dbReference type="InterPro" id="IPR016181">
    <property type="entry name" value="Acyl_CoA_acyltransferase"/>
</dbReference>
<protein>
    <submittedName>
        <fullName evidence="2">Ribosomal-protein-alanine N-acetyltransferase</fullName>
        <ecNumber evidence="2">2.3.1.267</ecNumber>
    </submittedName>
</protein>
<proteinExistence type="predicted"/>
<dbReference type="CDD" id="cd04301">
    <property type="entry name" value="NAT_SF"/>
    <property type="match status" value="1"/>
</dbReference>
<keyword evidence="2" id="KW-0012">Acyltransferase</keyword>
<dbReference type="AlphaFoldDB" id="A0A7W8GA56"/>
<organism evidence="2 3">
    <name type="scientific">Treponema ruminis</name>
    <dbReference type="NCBI Taxonomy" id="744515"/>
    <lineage>
        <taxon>Bacteria</taxon>
        <taxon>Pseudomonadati</taxon>
        <taxon>Spirochaetota</taxon>
        <taxon>Spirochaetia</taxon>
        <taxon>Spirochaetales</taxon>
        <taxon>Treponemataceae</taxon>
        <taxon>Treponema</taxon>
    </lineage>
</organism>
<accession>A0A7W8GA56</accession>
<dbReference type="Pfam" id="PF13302">
    <property type="entry name" value="Acetyltransf_3"/>
    <property type="match status" value="1"/>
</dbReference>
<dbReference type="RefSeq" id="WP_184660184.1">
    <property type="nucleotide sequence ID" value="NZ_CP031518.1"/>
</dbReference>
<evidence type="ECO:0000313" key="2">
    <source>
        <dbReference type="EMBL" id="MBB5226688.1"/>
    </source>
</evidence>
<gene>
    <name evidence="2" type="ORF">HNP76_002069</name>
</gene>
<sequence length="182" mass="20645">MKHAGTQKIETARLTLRRFLPEDGADMLKNWASAPNVQHEYGEPTYETPEAAELLLQKYLAGYAQPDFYRWAVIERESGQNIGMIAFCKVWEDCETAEIEYCIGADFWGHGYAGEALAAVIDWTFAQTGFQRLEAYHRATNPKSGRVLEKSVMHRTETVERFIRAGETPDGEVCYAIERNSA</sequence>
<name>A0A7W8GA56_9SPIR</name>
<reference evidence="2 3" key="1">
    <citation type="submission" date="2020-08" db="EMBL/GenBank/DDBJ databases">
        <title>Genomic Encyclopedia of Type Strains, Phase IV (KMG-IV): sequencing the most valuable type-strain genomes for metagenomic binning, comparative biology and taxonomic classification.</title>
        <authorList>
            <person name="Goeker M."/>
        </authorList>
    </citation>
    <scope>NUCLEOTIDE SEQUENCE [LARGE SCALE GENOMIC DNA]</scope>
    <source>
        <strain evidence="2 3">DSM 103462</strain>
    </source>
</reference>
<dbReference type="PANTHER" id="PTHR43792">
    <property type="entry name" value="GNAT FAMILY, PUTATIVE (AFU_ORTHOLOGUE AFUA_3G00765)-RELATED-RELATED"/>
    <property type="match status" value="1"/>
</dbReference>
<dbReference type="GO" id="GO:0008999">
    <property type="term" value="F:protein-N-terminal-alanine acetyltransferase activity"/>
    <property type="evidence" value="ECO:0007669"/>
    <property type="project" value="UniProtKB-EC"/>
</dbReference>
<comment type="caution">
    <text evidence="2">The sequence shown here is derived from an EMBL/GenBank/DDBJ whole genome shotgun (WGS) entry which is preliminary data.</text>
</comment>
<keyword evidence="2" id="KW-0808">Transferase</keyword>
<evidence type="ECO:0000313" key="3">
    <source>
        <dbReference type="Proteomes" id="UP000518887"/>
    </source>
</evidence>
<dbReference type="Proteomes" id="UP000518887">
    <property type="component" value="Unassembled WGS sequence"/>
</dbReference>
<evidence type="ECO:0000259" key="1">
    <source>
        <dbReference type="PROSITE" id="PS51186"/>
    </source>
</evidence>
<dbReference type="EMBL" id="JACHFQ010000006">
    <property type="protein sequence ID" value="MBB5226688.1"/>
    <property type="molecule type" value="Genomic_DNA"/>
</dbReference>